<gene>
    <name evidence="1" type="ORF">C8D97_1241</name>
</gene>
<reference evidence="1 2" key="1">
    <citation type="submission" date="2018-05" db="EMBL/GenBank/DDBJ databases">
        <title>Genomic Encyclopedia of Type Strains, Phase IV (KMG-IV): sequencing the most valuable type-strain genomes for metagenomic binning, comparative biology and taxonomic classification.</title>
        <authorList>
            <person name="Goeker M."/>
        </authorList>
    </citation>
    <scope>NUCLEOTIDE SEQUENCE [LARGE SCALE GENOMIC DNA]</scope>
    <source>
        <strain evidence="1 2">DSM 25350</strain>
    </source>
</reference>
<sequence length="72" mass="8323">MRHFIRIIYFSNLCQLTKDHDVHHFHEIAVKLAMHAVKEVGKYMSLCLNSESDVSPVSVAKNFLRHPNDMAT</sequence>
<keyword evidence="2" id="KW-1185">Reference proteome</keyword>
<evidence type="ECO:0000313" key="1">
    <source>
        <dbReference type="EMBL" id="PWK41128.1"/>
    </source>
</evidence>
<name>A0A316FQB7_9GAMM</name>
<proteinExistence type="predicted"/>
<accession>A0A316FQB7</accession>
<comment type="caution">
    <text evidence="1">The sequence shown here is derived from an EMBL/GenBank/DDBJ whole genome shotgun (WGS) entry which is preliminary data.</text>
</comment>
<dbReference type="AlphaFoldDB" id="A0A316FQB7"/>
<protein>
    <submittedName>
        <fullName evidence="1">Uncharacterized protein</fullName>
    </submittedName>
</protein>
<dbReference type="Proteomes" id="UP000245790">
    <property type="component" value="Unassembled WGS sequence"/>
</dbReference>
<evidence type="ECO:0000313" key="2">
    <source>
        <dbReference type="Proteomes" id="UP000245790"/>
    </source>
</evidence>
<dbReference type="EMBL" id="QGGU01000024">
    <property type="protein sequence ID" value="PWK41128.1"/>
    <property type="molecule type" value="Genomic_DNA"/>
</dbReference>
<organism evidence="1 2">
    <name type="scientific">Pleionea mediterranea</name>
    <dbReference type="NCBI Taxonomy" id="523701"/>
    <lineage>
        <taxon>Bacteria</taxon>
        <taxon>Pseudomonadati</taxon>
        <taxon>Pseudomonadota</taxon>
        <taxon>Gammaproteobacteria</taxon>
        <taxon>Oceanospirillales</taxon>
        <taxon>Pleioneaceae</taxon>
        <taxon>Pleionea</taxon>
    </lineage>
</organism>
<feature type="non-terminal residue" evidence="1">
    <location>
        <position position="72"/>
    </location>
</feature>